<dbReference type="Proteomes" id="UP000583929">
    <property type="component" value="Unassembled WGS sequence"/>
</dbReference>
<accession>A0A7J6HM59</accession>
<evidence type="ECO:0000313" key="1">
    <source>
        <dbReference type="EMBL" id="KAF4396071.1"/>
    </source>
</evidence>
<comment type="caution">
    <text evidence="1">The sequence shown here is derived from an EMBL/GenBank/DDBJ whole genome shotgun (WGS) entry which is preliminary data.</text>
</comment>
<keyword evidence="2" id="KW-1185">Reference proteome</keyword>
<gene>
    <name evidence="1" type="ORF">G4B88_020708</name>
</gene>
<sequence>MKYHNYKQLVHTPRDEPLGGSNQIPLPCQQHHQLSNQSTESLQLEWPEQPALQVRLPISDSSTNLVCPTRVSISSLAFCMILGLFTSSDNAHSIVKADVSDPAANISWKLKFMMNAFMFSLVNLNSELSSSDISSNMSISSAVSVISFLISSASLSSLSEHVFPISILDMTLNSFATSGVEATTQRTEPRSITVREFVESLVRYWTEKVKVSDYWKGHWTRGKAKFGPSFGKYGSDQHGGDNPHQEKYDVALKICHG</sequence>
<dbReference type="AlphaFoldDB" id="A0A7J6HM59"/>
<protein>
    <submittedName>
        <fullName evidence="1">Uncharacterized protein</fullName>
    </submittedName>
</protein>
<proteinExistence type="predicted"/>
<dbReference type="EMBL" id="JAATIQ010000037">
    <property type="protein sequence ID" value="KAF4396071.1"/>
    <property type="molecule type" value="Genomic_DNA"/>
</dbReference>
<name>A0A7J6HM59_CANSA</name>
<organism evidence="1 2">
    <name type="scientific">Cannabis sativa</name>
    <name type="common">Hemp</name>
    <name type="synonym">Marijuana</name>
    <dbReference type="NCBI Taxonomy" id="3483"/>
    <lineage>
        <taxon>Eukaryota</taxon>
        <taxon>Viridiplantae</taxon>
        <taxon>Streptophyta</taxon>
        <taxon>Embryophyta</taxon>
        <taxon>Tracheophyta</taxon>
        <taxon>Spermatophyta</taxon>
        <taxon>Magnoliopsida</taxon>
        <taxon>eudicotyledons</taxon>
        <taxon>Gunneridae</taxon>
        <taxon>Pentapetalae</taxon>
        <taxon>rosids</taxon>
        <taxon>fabids</taxon>
        <taxon>Rosales</taxon>
        <taxon>Cannabaceae</taxon>
        <taxon>Cannabis</taxon>
    </lineage>
</organism>
<reference evidence="1 2" key="1">
    <citation type="journal article" date="2020" name="bioRxiv">
        <title>Sequence and annotation of 42 cannabis genomes reveals extensive copy number variation in cannabinoid synthesis and pathogen resistance genes.</title>
        <authorList>
            <person name="Mckernan K.J."/>
            <person name="Helbert Y."/>
            <person name="Kane L.T."/>
            <person name="Ebling H."/>
            <person name="Zhang L."/>
            <person name="Liu B."/>
            <person name="Eaton Z."/>
            <person name="Mclaughlin S."/>
            <person name="Kingan S."/>
            <person name="Baybayan P."/>
            <person name="Concepcion G."/>
            <person name="Jordan M."/>
            <person name="Riva A."/>
            <person name="Barbazuk W."/>
            <person name="Harkins T."/>
        </authorList>
    </citation>
    <scope>NUCLEOTIDE SEQUENCE [LARGE SCALE GENOMIC DNA]</scope>
    <source>
        <strain evidence="2">cv. Jamaican Lion 4</strain>
        <tissue evidence="1">Leaf</tissue>
    </source>
</reference>
<evidence type="ECO:0000313" key="2">
    <source>
        <dbReference type="Proteomes" id="UP000583929"/>
    </source>
</evidence>